<dbReference type="Proteomes" id="UP000198662">
    <property type="component" value="Unassembled WGS sequence"/>
</dbReference>
<gene>
    <name evidence="8" type="ORF">SAMN05216298_1053</name>
</gene>
<dbReference type="GO" id="GO:0016020">
    <property type="term" value="C:membrane"/>
    <property type="evidence" value="ECO:0007669"/>
    <property type="project" value="UniProtKB-SubCell"/>
</dbReference>
<evidence type="ECO:0000256" key="1">
    <source>
        <dbReference type="ARBA" id="ARBA00004141"/>
    </source>
</evidence>
<dbReference type="InterPro" id="IPR000620">
    <property type="entry name" value="EamA_dom"/>
</dbReference>
<dbReference type="InterPro" id="IPR050638">
    <property type="entry name" value="AA-Vitamin_Transporters"/>
</dbReference>
<feature type="domain" description="EamA" evidence="7">
    <location>
        <begin position="144"/>
        <end position="278"/>
    </location>
</feature>
<dbReference type="PANTHER" id="PTHR32322:SF2">
    <property type="entry name" value="EAMA DOMAIN-CONTAINING PROTEIN"/>
    <property type="match status" value="1"/>
</dbReference>
<feature type="transmembrane region" description="Helical" evidence="6">
    <location>
        <begin position="175"/>
        <end position="196"/>
    </location>
</feature>
<feature type="transmembrane region" description="Helical" evidence="6">
    <location>
        <begin position="65"/>
        <end position="85"/>
    </location>
</feature>
<dbReference type="EMBL" id="FNGF01000001">
    <property type="protein sequence ID" value="SDK66455.1"/>
    <property type="molecule type" value="Genomic_DNA"/>
</dbReference>
<evidence type="ECO:0000313" key="9">
    <source>
        <dbReference type="Proteomes" id="UP000198662"/>
    </source>
</evidence>
<evidence type="ECO:0000256" key="5">
    <source>
        <dbReference type="ARBA" id="ARBA00023136"/>
    </source>
</evidence>
<keyword evidence="4 6" id="KW-1133">Transmembrane helix</keyword>
<dbReference type="SUPFAM" id="SSF103481">
    <property type="entry name" value="Multidrug resistance efflux transporter EmrE"/>
    <property type="match status" value="2"/>
</dbReference>
<feature type="domain" description="EamA" evidence="7">
    <location>
        <begin position="8"/>
        <end position="134"/>
    </location>
</feature>
<feature type="transmembrane region" description="Helical" evidence="6">
    <location>
        <begin position="33"/>
        <end position="53"/>
    </location>
</feature>
<dbReference type="PANTHER" id="PTHR32322">
    <property type="entry name" value="INNER MEMBRANE TRANSPORTER"/>
    <property type="match status" value="1"/>
</dbReference>
<evidence type="ECO:0000256" key="3">
    <source>
        <dbReference type="ARBA" id="ARBA00022692"/>
    </source>
</evidence>
<dbReference type="Pfam" id="PF00892">
    <property type="entry name" value="EamA"/>
    <property type="match status" value="2"/>
</dbReference>
<dbReference type="STRING" id="380244.SAMN05216298_1053"/>
<evidence type="ECO:0000256" key="2">
    <source>
        <dbReference type="ARBA" id="ARBA00007362"/>
    </source>
</evidence>
<organism evidence="8 9">
    <name type="scientific">Glycomyces sambucus</name>
    <dbReference type="NCBI Taxonomy" id="380244"/>
    <lineage>
        <taxon>Bacteria</taxon>
        <taxon>Bacillati</taxon>
        <taxon>Actinomycetota</taxon>
        <taxon>Actinomycetes</taxon>
        <taxon>Glycomycetales</taxon>
        <taxon>Glycomycetaceae</taxon>
        <taxon>Glycomyces</taxon>
    </lineage>
</organism>
<feature type="transmembrane region" description="Helical" evidence="6">
    <location>
        <begin position="208"/>
        <end position="226"/>
    </location>
</feature>
<accession>A0A1G9DRI8</accession>
<name>A0A1G9DRI8_9ACTN</name>
<dbReference type="InterPro" id="IPR037185">
    <property type="entry name" value="EmrE-like"/>
</dbReference>
<feature type="transmembrane region" description="Helical" evidence="6">
    <location>
        <begin position="91"/>
        <end position="112"/>
    </location>
</feature>
<evidence type="ECO:0000259" key="7">
    <source>
        <dbReference type="Pfam" id="PF00892"/>
    </source>
</evidence>
<keyword evidence="5 6" id="KW-0472">Membrane</keyword>
<dbReference type="AlphaFoldDB" id="A0A1G9DRI8"/>
<proteinExistence type="inferred from homology"/>
<feature type="transmembrane region" description="Helical" evidence="6">
    <location>
        <begin position="263"/>
        <end position="281"/>
    </location>
</feature>
<comment type="subcellular location">
    <subcellularLocation>
        <location evidence="1">Membrane</location>
        <topology evidence="1">Multi-pass membrane protein</topology>
    </subcellularLocation>
</comment>
<dbReference type="OrthoDB" id="5430053at2"/>
<feature type="transmembrane region" description="Helical" evidence="6">
    <location>
        <begin position="143"/>
        <end position="163"/>
    </location>
</feature>
<feature type="transmembrane region" description="Helical" evidence="6">
    <location>
        <begin position="119"/>
        <end position="137"/>
    </location>
</feature>
<protein>
    <submittedName>
        <fullName evidence="8">Probable blue pigment (Indigoidine) exporter</fullName>
    </submittedName>
</protein>
<feature type="transmembrane region" description="Helical" evidence="6">
    <location>
        <begin position="238"/>
        <end position="257"/>
    </location>
</feature>
<keyword evidence="3 6" id="KW-0812">Transmembrane</keyword>
<evidence type="ECO:0000256" key="4">
    <source>
        <dbReference type="ARBA" id="ARBA00022989"/>
    </source>
</evidence>
<sequence length="305" mass="32059">MNRSTKDLLLTALAPVMWGTTYFVTTEFLPADRPFLTALLRALPAGLLLIVLARRLPRGSWWWKSGVIGLLNIAVFFALLFTATYRLPGGVAAVLGAVGPLVTAAMTILVLHTRVRLRTWLLGIAGVTGVAMVVLTAQARLDLVGALAGVGGAVSMATAVVLTKKWGLPEGAGPAALAGWQLTAGGLLLAPLAFLAEGGIPVLTGTNVLGYLYLGLVNTALGYWLWFRGIPRLSVVPLSFLGLLSPLTAATVGWLLAGETFTVWQTVGFAVALGATLLAQLQNRPKRIVPETAQAVEPPKVLARV</sequence>
<evidence type="ECO:0000256" key="6">
    <source>
        <dbReference type="SAM" id="Phobius"/>
    </source>
</evidence>
<dbReference type="RefSeq" id="WP_091043854.1">
    <property type="nucleotide sequence ID" value="NZ_FNGF01000001.1"/>
</dbReference>
<comment type="similarity">
    <text evidence="2">Belongs to the EamA transporter family.</text>
</comment>
<reference evidence="9" key="1">
    <citation type="submission" date="2016-10" db="EMBL/GenBank/DDBJ databases">
        <authorList>
            <person name="Varghese N."/>
            <person name="Submissions S."/>
        </authorList>
    </citation>
    <scope>NUCLEOTIDE SEQUENCE [LARGE SCALE GENOMIC DNA]</scope>
    <source>
        <strain evidence="9">CGMCC 4.3147</strain>
    </source>
</reference>
<keyword evidence="9" id="KW-1185">Reference proteome</keyword>
<evidence type="ECO:0000313" key="8">
    <source>
        <dbReference type="EMBL" id="SDK66455.1"/>
    </source>
</evidence>